<comment type="caution">
    <text evidence="4">The sequence shown here is derived from an EMBL/GenBank/DDBJ whole genome shotgun (WGS) entry which is preliminary data.</text>
</comment>
<feature type="domain" description="DUF2087" evidence="3">
    <location>
        <begin position="181"/>
        <end position="249"/>
    </location>
</feature>
<keyword evidence="2" id="KW-0804">Transcription</keyword>
<gene>
    <name evidence="4" type="ORF">ACFSFW_19750</name>
</gene>
<protein>
    <submittedName>
        <fullName evidence="4">DUF2087 domain-containing protein</fullName>
    </submittedName>
</protein>
<sequence length="251" mass="29711">MDMSENFWNASVDELKKGYIQESDSYVCLLCGEKIEKGVIYPHEKVLYEAERYIRIHIEATHQSVFDYLIELDKKLTGLTDHQNQLLRLFYQGKSDKEVQADMGIGSTSTIRHHRFALKEKERQAKTFLAIMELLKEKDQYAPAFVTPHKTATMVDDRYAVTEQEQQEIIDKFLPEGINGRLLKFPPKEKQRLIVLREITKRFESNITYTEREINQILKGLFEDFVLIRRYLISYGFLERKKDGSQYWLKQ</sequence>
<evidence type="ECO:0000313" key="4">
    <source>
        <dbReference type="EMBL" id="MFD1780890.1"/>
    </source>
</evidence>
<dbReference type="Gene3D" id="1.10.10.10">
    <property type="entry name" value="Winged helix-like DNA-binding domain superfamily/Winged helix DNA-binding domain"/>
    <property type="match status" value="1"/>
</dbReference>
<keyword evidence="1" id="KW-0805">Transcription regulation</keyword>
<keyword evidence="5" id="KW-1185">Reference proteome</keyword>
<dbReference type="InterPro" id="IPR018656">
    <property type="entry name" value="DUF2087"/>
</dbReference>
<dbReference type="RefSeq" id="WP_388040709.1">
    <property type="nucleotide sequence ID" value="NZ_JBHUEK010000029.1"/>
</dbReference>
<name>A0ABW4MWT9_9BACI</name>
<accession>A0ABW4MWT9</accession>
<dbReference type="SUPFAM" id="SSF46894">
    <property type="entry name" value="C-terminal effector domain of the bipartite response regulators"/>
    <property type="match status" value="1"/>
</dbReference>
<evidence type="ECO:0000313" key="5">
    <source>
        <dbReference type="Proteomes" id="UP001597227"/>
    </source>
</evidence>
<evidence type="ECO:0000256" key="2">
    <source>
        <dbReference type="ARBA" id="ARBA00023163"/>
    </source>
</evidence>
<dbReference type="EMBL" id="JBHUEK010000029">
    <property type="protein sequence ID" value="MFD1780890.1"/>
    <property type="molecule type" value="Genomic_DNA"/>
</dbReference>
<evidence type="ECO:0000256" key="1">
    <source>
        <dbReference type="ARBA" id="ARBA00023015"/>
    </source>
</evidence>
<organism evidence="4 5">
    <name type="scientific">Fredinandcohnia salidurans</name>
    <dbReference type="NCBI Taxonomy" id="2595041"/>
    <lineage>
        <taxon>Bacteria</taxon>
        <taxon>Bacillati</taxon>
        <taxon>Bacillota</taxon>
        <taxon>Bacilli</taxon>
        <taxon>Bacillales</taxon>
        <taxon>Bacillaceae</taxon>
        <taxon>Fredinandcohnia</taxon>
    </lineage>
</organism>
<dbReference type="InterPro" id="IPR036388">
    <property type="entry name" value="WH-like_DNA-bd_sf"/>
</dbReference>
<dbReference type="Pfam" id="PF09860">
    <property type="entry name" value="DUF2087"/>
    <property type="match status" value="1"/>
</dbReference>
<dbReference type="InterPro" id="IPR016032">
    <property type="entry name" value="Sig_transdc_resp-reg_C-effctor"/>
</dbReference>
<dbReference type="Proteomes" id="UP001597227">
    <property type="component" value="Unassembled WGS sequence"/>
</dbReference>
<reference evidence="5" key="1">
    <citation type="journal article" date="2019" name="Int. J. Syst. Evol. Microbiol.">
        <title>The Global Catalogue of Microorganisms (GCM) 10K type strain sequencing project: providing services to taxonomists for standard genome sequencing and annotation.</title>
        <authorList>
            <consortium name="The Broad Institute Genomics Platform"/>
            <consortium name="The Broad Institute Genome Sequencing Center for Infectious Disease"/>
            <person name="Wu L."/>
            <person name="Ma J."/>
        </authorList>
    </citation>
    <scope>NUCLEOTIDE SEQUENCE [LARGE SCALE GENOMIC DNA]</scope>
    <source>
        <strain evidence="5">CCUG 15531</strain>
    </source>
</reference>
<evidence type="ECO:0000259" key="3">
    <source>
        <dbReference type="Pfam" id="PF09860"/>
    </source>
</evidence>
<proteinExistence type="predicted"/>